<organism evidence="2 3">
    <name type="scientific">Ectopseudomonas mendocina</name>
    <name type="common">Pseudomonas mendocina</name>
    <dbReference type="NCBI Taxonomy" id="300"/>
    <lineage>
        <taxon>Bacteria</taxon>
        <taxon>Pseudomonadati</taxon>
        <taxon>Pseudomonadota</taxon>
        <taxon>Gammaproteobacteria</taxon>
        <taxon>Pseudomonadales</taxon>
        <taxon>Pseudomonadaceae</taxon>
        <taxon>Ectopseudomonas</taxon>
    </lineage>
</organism>
<proteinExistence type="predicted"/>
<evidence type="ECO:0000313" key="3">
    <source>
        <dbReference type="Proteomes" id="UP001476583"/>
    </source>
</evidence>
<sequence>MTKPYKAPQDAKADQQNANKGTKGTNSLYDKRQGNRGKQLNPNQQK</sequence>
<reference evidence="2 3" key="1">
    <citation type="submission" date="2024-03" db="EMBL/GenBank/DDBJ databases">
        <title>Complete genome of BD2.</title>
        <authorList>
            <person name="Cao G."/>
        </authorList>
    </citation>
    <scope>NUCLEOTIDE SEQUENCE [LARGE SCALE GENOMIC DNA]</scope>
    <source>
        <strain evidence="2 3">BD2</strain>
    </source>
</reference>
<evidence type="ECO:0000313" key="2">
    <source>
        <dbReference type="EMBL" id="WXL23893.1"/>
    </source>
</evidence>
<gene>
    <name evidence="2" type="ORF">WG219_11045</name>
</gene>
<keyword evidence="3" id="KW-1185">Reference proteome</keyword>
<protein>
    <submittedName>
        <fullName evidence="2">Uncharacterized protein</fullName>
    </submittedName>
</protein>
<dbReference type="Proteomes" id="UP001476583">
    <property type="component" value="Chromosome"/>
</dbReference>
<feature type="region of interest" description="Disordered" evidence="1">
    <location>
        <begin position="1"/>
        <end position="46"/>
    </location>
</feature>
<evidence type="ECO:0000256" key="1">
    <source>
        <dbReference type="SAM" id="MobiDB-lite"/>
    </source>
</evidence>
<accession>A0ABZ2RA63</accession>
<name>A0ABZ2RA63_ECTME</name>
<feature type="compositionally biased region" description="Polar residues" evidence="1">
    <location>
        <begin position="14"/>
        <end position="28"/>
    </location>
</feature>
<feature type="compositionally biased region" description="Polar residues" evidence="1">
    <location>
        <begin position="36"/>
        <end position="46"/>
    </location>
</feature>
<dbReference type="EMBL" id="CP148074">
    <property type="protein sequence ID" value="WXL23893.1"/>
    <property type="molecule type" value="Genomic_DNA"/>
</dbReference>